<organism evidence="2 4">
    <name type="scientific">Mycobacterium celatum</name>
    <dbReference type="NCBI Taxonomy" id="28045"/>
    <lineage>
        <taxon>Bacteria</taxon>
        <taxon>Bacillati</taxon>
        <taxon>Actinomycetota</taxon>
        <taxon>Actinomycetes</taxon>
        <taxon>Mycobacteriales</taxon>
        <taxon>Mycobacteriaceae</taxon>
        <taxon>Mycobacterium</taxon>
    </lineage>
</organism>
<reference evidence="2 4" key="1">
    <citation type="submission" date="2016-01" db="EMBL/GenBank/DDBJ databases">
        <title>The new phylogeny of the genus Mycobacterium.</title>
        <authorList>
            <person name="Tarcisio F."/>
            <person name="Conor M."/>
            <person name="Antonella G."/>
            <person name="Elisabetta G."/>
            <person name="Giulia F.S."/>
            <person name="Sara T."/>
            <person name="Anna F."/>
            <person name="Clotilde B."/>
            <person name="Roberto B."/>
            <person name="Veronica D.S."/>
            <person name="Fabio R."/>
            <person name="Monica P."/>
            <person name="Olivier J."/>
            <person name="Enrico T."/>
            <person name="Nicola S."/>
        </authorList>
    </citation>
    <scope>NUCLEOTIDE SEQUENCE [LARGE SCALE GENOMIC DNA]</scope>
    <source>
        <strain evidence="2 4">DSM 44243</strain>
    </source>
</reference>
<dbReference type="STRING" id="28045.AWB95_03280"/>
<feature type="compositionally biased region" description="Polar residues" evidence="1">
    <location>
        <begin position="97"/>
        <end position="106"/>
    </location>
</feature>
<dbReference type="Proteomes" id="UP000230971">
    <property type="component" value="Unassembled WGS sequence"/>
</dbReference>
<dbReference type="EMBL" id="LQOM01000014">
    <property type="protein sequence ID" value="ORV18516.1"/>
    <property type="molecule type" value="Genomic_DNA"/>
</dbReference>
<protein>
    <submittedName>
        <fullName evidence="2">Uncharacterized protein</fullName>
    </submittedName>
</protein>
<dbReference type="OrthoDB" id="4731515at2"/>
<evidence type="ECO:0000313" key="2">
    <source>
        <dbReference type="EMBL" id="ORV18516.1"/>
    </source>
</evidence>
<evidence type="ECO:0000313" key="4">
    <source>
        <dbReference type="Proteomes" id="UP000193907"/>
    </source>
</evidence>
<comment type="caution">
    <text evidence="2">The sequence shown here is derived from an EMBL/GenBank/DDBJ whole genome shotgun (WGS) entry which is preliminary data.</text>
</comment>
<sequence>MTADRCFASVMLDEELWRSLAAIGADHQVAWVHGCALEHGHGGEHRALAYRGGGQDYWVQWDEKRKPRLDTAVDATPPAPQPAPPPTLTSAASASAQPDSPTSVSQTDALWAIAAALERLADVIAAAFDLSDKPGRHSGRGHSLDPD</sequence>
<evidence type="ECO:0000313" key="5">
    <source>
        <dbReference type="Proteomes" id="UP000230971"/>
    </source>
</evidence>
<dbReference type="EMBL" id="PDKV01000001">
    <property type="protein sequence ID" value="PIB80811.1"/>
    <property type="molecule type" value="Genomic_DNA"/>
</dbReference>
<accession>A0A1X1RVW5</accession>
<evidence type="ECO:0000313" key="3">
    <source>
        <dbReference type="EMBL" id="PIB80811.1"/>
    </source>
</evidence>
<dbReference type="RefSeq" id="WP_062539655.1">
    <property type="nucleotide sequence ID" value="NZ_BBUN01000132.1"/>
</dbReference>
<reference evidence="3 5" key="2">
    <citation type="journal article" date="2017" name="Infect. Genet. Evol.">
        <title>The new phylogeny of the genus Mycobacterium: The old and the news.</title>
        <authorList>
            <person name="Tortoli E."/>
            <person name="Fedrizzi T."/>
            <person name="Meehan C.J."/>
            <person name="Trovato A."/>
            <person name="Grottola A."/>
            <person name="Giacobazzi E."/>
            <person name="Serpini G.F."/>
            <person name="Tagliazucchi S."/>
            <person name="Fabio A."/>
            <person name="Bettua C."/>
            <person name="Bertorelli R."/>
            <person name="Frascaro F."/>
            <person name="De Sanctis V."/>
            <person name="Pecorari M."/>
            <person name="Jousson O."/>
            <person name="Segata N."/>
            <person name="Cirillo D.M."/>
        </authorList>
    </citation>
    <scope>NUCLEOTIDE SEQUENCE [LARGE SCALE GENOMIC DNA]</scope>
    <source>
        <strain evidence="3 5">NCTC 12882</strain>
    </source>
</reference>
<feature type="compositionally biased region" description="Pro residues" evidence="1">
    <location>
        <begin position="77"/>
        <end position="87"/>
    </location>
</feature>
<dbReference type="Proteomes" id="UP000193907">
    <property type="component" value="Unassembled WGS sequence"/>
</dbReference>
<dbReference type="AlphaFoldDB" id="A0A1X1RVW5"/>
<proteinExistence type="predicted"/>
<feature type="region of interest" description="Disordered" evidence="1">
    <location>
        <begin position="68"/>
        <end position="106"/>
    </location>
</feature>
<keyword evidence="4" id="KW-1185">Reference proteome</keyword>
<name>A0A1X1RVW5_MYCCE</name>
<gene>
    <name evidence="2" type="ORF">AWB95_03280</name>
    <name evidence="3" type="ORF">CQY23_00710</name>
</gene>
<evidence type="ECO:0000256" key="1">
    <source>
        <dbReference type="SAM" id="MobiDB-lite"/>
    </source>
</evidence>